<name>A0AAU8G5N6_9MICO</name>
<protein>
    <submittedName>
        <fullName evidence="1">Uncharacterized protein</fullName>
    </submittedName>
</protein>
<accession>A0AAU8G5N6</accession>
<organism evidence="1">
    <name type="scientific">Cellulosimicrobium sp. ES-005</name>
    <dbReference type="NCBI Taxonomy" id="3163031"/>
    <lineage>
        <taxon>Bacteria</taxon>
        <taxon>Bacillati</taxon>
        <taxon>Actinomycetota</taxon>
        <taxon>Actinomycetes</taxon>
        <taxon>Micrococcales</taxon>
        <taxon>Promicromonosporaceae</taxon>
        <taxon>Cellulosimicrobium</taxon>
    </lineage>
</organism>
<gene>
    <name evidence="1" type="ORF">ABRQ22_06685</name>
</gene>
<reference evidence="1" key="1">
    <citation type="submission" date="2024-06" db="EMBL/GenBank/DDBJ databases">
        <title>Complete genome sequence of the cellulolytic actinobacterium, Cellulosimicrobium ES-005.</title>
        <authorList>
            <person name="Matthews C.T."/>
            <person name="Underwood K.D."/>
            <person name="Ghanchi K.M."/>
            <person name="Fields S.D."/>
            <person name="Gardner S.G."/>
        </authorList>
    </citation>
    <scope>NUCLEOTIDE SEQUENCE</scope>
    <source>
        <strain evidence="1">ES-005</strain>
    </source>
</reference>
<evidence type="ECO:0000313" key="1">
    <source>
        <dbReference type="EMBL" id="XCH31367.1"/>
    </source>
</evidence>
<sequence length="487" mass="51411">MADLKLGIIVDTDTRATKQEFSSLRREIKREADAMGGDWEAAAQTVEDALRDAGARDDLIDAARRIGREGPSEIEKLQRALRDVGDDARTTSDDVDAAARGISDSLDDAARSVADSFEENALTADDVFGAELKAEIVSNAAESGAEVARGLKDGFDSEDVETIVDGISDTIVSVGTLGGPIGTAGGLAAATAMNLMVGPAIEEAKARAEEFQNSFTDAFQNIATAGAEMGRELAITSIAGEFAEDAQKMADATKVANALGVERGAVLRAMAGDQKALTEVTEAHTAATEEAVEVWDREAQQIQDYGLATEETAAKADEWREKARGLGDAIGNVTSAYENNTDALGAATEAAEAKAEVDAIANQRLTDQARALAESTGKAQEFEVTIDGATRTLAAMPDGKVIDVEAEGVELTQAEIDRIRGKDVSVRAQATNTDWTNQVLNSVATSRTVPFYMSADSWQAQQAADRAAASVRPPTVRVNFSYQRIAV</sequence>
<dbReference type="RefSeq" id="WP_353708984.1">
    <property type="nucleotide sequence ID" value="NZ_CP159290.1"/>
</dbReference>
<dbReference type="AlphaFoldDB" id="A0AAU8G5N6"/>
<proteinExistence type="predicted"/>
<dbReference type="EMBL" id="CP159290">
    <property type="protein sequence ID" value="XCH31367.1"/>
    <property type="molecule type" value="Genomic_DNA"/>
</dbReference>